<dbReference type="InterPro" id="IPR029062">
    <property type="entry name" value="Class_I_gatase-like"/>
</dbReference>
<dbReference type="InterPro" id="IPR052158">
    <property type="entry name" value="INH-QAR"/>
</dbReference>
<evidence type="ECO:0000256" key="3">
    <source>
        <dbReference type="ARBA" id="ARBA00023163"/>
    </source>
</evidence>
<evidence type="ECO:0000256" key="1">
    <source>
        <dbReference type="ARBA" id="ARBA00023015"/>
    </source>
</evidence>
<gene>
    <name evidence="4" type="ORF">HS99_0037240</name>
</gene>
<dbReference type="OrthoDB" id="3194870at2"/>
<dbReference type="PROSITE" id="PS01124">
    <property type="entry name" value="HTH_ARAC_FAMILY_2"/>
    <property type="match status" value="1"/>
</dbReference>
<dbReference type="KEGG" id="kau:B6264_07405"/>
<dbReference type="PANTHER" id="PTHR43130">
    <property type="entry name" value="ARAC-FAMILY TRANSCRIPTIONAL REGULATOR"/>
    <property type="match status" value="1"/>
</dbReference>
<dbReference type="CDD" id="cd03137">
    <property type="entry name" value="GATase1_AraC_1"/>
    <property type="match status" value="1"/>
</dbReference>
<comment type="caution">
    <text evidence="4">The sequence shown here is derived from an EMBL/GenBank/DDBJ whole genome shotgun (WGS) entry which is preliminary data.</text>
</comment>
<name>A0A1E7MZM4_KITAU</name>
<keyword evidence="1" id="KW-0805">Transcription regulation</keyword>
<dbReference type="Gene3D" id="1.10.10.60">
    <property type="entry name" value="Homeodomain-like"/>
    <property type="match status" value="1"/>
</dbReference>
<keyword evidence="3" id="KW-0804">Transcription</keyword>
<sequence>MLKNVVAVVLEEVHPFELGVACEVFGLDRTADGLPGYDFALAGARPGPHATHSGFAVDVPYGPERLAGADLAVVTASAIRPHYPEPLLEALCAVVADGGRVLSICSGAFVLGAAGLLDGRRSTTHWRHSDELAERFPRTVVEPDVLYVDDDPVITSAGTAAGIDACLHLVRKAQGAEVARGIARRMVVAPHREGGQAQFVNRPLPEGGGDSLAPLLDWMRHHPDQETSVEQLAARVHMSPRTFARRFQQETGTTPHRWLVGQRVLLAQRLLESTTESVDAIAERCGFGSAAALRHHFGRRLGTTPLAYRRCFGGG</sequence>
<dbReference type="PROSITE" id="PS00041">
    <property type="entry name" value="HTH_ARAC_FAMILY_1"/>
    <property type="match status" value="1"/>
</dbReference>
<dbReference type="RefSeq" id="WP_030551284.1">
    <property type="nucleotide sequence ID" value="NZ_BMUB01000006.1"/>
</dbReference>
<evidence type="ECO:0000313" key="4">
    <source>
        <dbReference type="EMBL" id="OEV33884.1"/>
    </source>
</evidence>
<accession>A0A1E7MZM4</accession>
<dbReference type="InterPro" id="IPR018062">
    <property type="entry name" value="HTH_AraC-typ_CS"/>
</dbReference>
<proteinExistence type="predicted"/>
<keyword evidence="2" id="KW-0238">DNA-binding</keyword>
<protein>
    <submittedName>
        <fullName evidence="4">AraC family transcriptional regulator</fullName>
    </submittedName>
</protein>
<dbReference type="Gene3D" id="3.40.50.880">
    <property type="match status" value="1"/>
</dbReference>
<dbReference type="SUPFAM" id="SSF52317">
    <property type="entry name" value="Class I glutamine amidotransferase-like"/>
    <property type="match status" value="1"/>
</dbReference>
<dbReference type="Pfam" id="PF12833">
    <property type="entry name" value="HTH_18"/>
    <property type="match status" value="1"/>
</dbReference>
<dbReference type="EMBL" id="JPRF03000055">
    <property type="protein sequence ID" value="OEV33884.1"/>
    <property type="molecule type" value="Genomic_DNA"/>
</dbReference>
<dbReference type="InterPro" id="IPR002818">
    <property type="entry name" value="DJ-1/PfpI"/>
</dbReference>
<dbReference type="GO" id="GO:0003700">
    <property type="term" value="F:DNA-binding transcription factor activity"/>
    <property type="evidence" value="ECO:0007669"/>
    <property type="project" value="InterPro"/>
</dbReference>
<dbReference type="Pfam" id="PF01965">
    <property type="entry name" value="DJ-1_PfpI"/>
    <property type="match status" value="1"/>
</dbReference>
<evidence type="ECO:0000256" key="2">
    <source>
        <dbReference type="ARBA" id="ARBA00023125"/>
    </source>
</evidence>
<dbReference type="InterPro" id="IPR009057">
    <property type="entry name" value="Homeodomain-like_sf"/>
</dbReference>
<dbReference type="Proteomes" id="UP000037395">
    <property type="component" value="Unassembled WGS sequence"/>
</dbReference>
<evidence type="ECO:0000313" key="5">
    <source>
        <dbReference type="Proteomes" id="UP000037395"/>
    </source>
</evidence>
<keyword evidence="5" id="KW-1185">Reference proteome</keyword>
<dbReference type="SMART" id="SM00342">
    <property type="entry name" value="HTH_ARAC"/>
    <property type="match status" value="1"/>
</dbReference>
<organism evidence="4 5">
    <name type="scientific">Kitasatospora aureofaciens</name>
    <name type="common">Streptomyces aureofaciens</name>
    <dbReference type="NCBI Taxonomy" id="1894"/>
    <lineage>
        <taxon>Bacteria</taxon>
        <taxon>Bacillati</taxon>
        <taxon>Actinomycetota</taxon>
        <taxon>Actinomycetes</taxon>
        <taxon>Kitasatosporales</taxon>
        <taxon>Streptomycetaceae</taxon>
        <taxon>Kitasatospora</taxon>
    </lineage>
</organism>
<dbReference type="PANTHER" id="PTHR43130:SF3">
    <property type="entry name" value="HTH-TYPE TRANSCRIPTIONAL REGULATOR RV1931C"/>
    <property type="match status" value="1"/>
</dbReference>
<dbReference type="GeneID" id="97486256"/>
<dbReference type="AlphaFoldDB" id="A0A1E7MZM4"/>
<reference evidence="4" key="1">
    <citation type="submission" date="2016-08" db="EMBL/GenBank/DDBJ databases">
        <title>Sequencing, Assembly and Comparative Genomics of S. aureofaciens ATCC 10762.</title>
        <authorList>
            <person name="Gradnigo J.S."/>
            <person name="Johnson N."/>
            <person name="Somerville G.A."/>
        </authorList>
    </citation>
    <scope>NUCLEOTIDE SEQUENCE [LARGE SCALE GENOMIC DNA]</scope>
    <source>
        <strain evidence="4">ATCC 10762</strain>
    </source>
</reference>
<dbReference type="InterPro" id="IPR018060">
    <property type="entry name" value="HTH_AraC"/>
</dbReference>
<dbReference type="SUPFAM" id="SSF46689">
    <property type="entry name" value="Homeodomain-like"/>
    <property type="match status" value="2"/>
</dbReference>
<dbReference type="GO" id="GO:0043565">
    <property type="term" value="F:sequence-specific DNA binding"/>
    <property type="evidence" value="ECO:0007669"/>
    <property type="project" value="InterPro"/>
</dbReference>